<evidence type="ECO:0000256" key="1">
    <source>
        <dbReference type="SAM" id="MobiDB-lite"/>
    </source>
</evidence>
<dbReference type="OrthoDB" id="345191at2759"/>
<dbReference type="AlphaFoldDB" id="A0A2A9MBP5"/>
<dbReference type="KEGG" id="bbes:BESB_066770"/>
<dbReference type="RefSeq" id="XP_029218653.1">
    <property type="nucleotide sequence ID" value="XM_029365070.1"/>
</dbReference>
<feature type="region of interest" description="Disordered" evidence="1">
    <location>
        <begin position="414"/>
        <end position="564"/>
    </location>
</feature>
<evidence type="ECO:0000313" key="3">
    <source>
        <dbReference type="Proteomes" id="UP000224006"/>
    </source>
</evidence>
<reference evidence="2 3" key="1">
    <citation type="submission" date="2017-09" db="EMBL/GenBank/DDBJ databases">
        <title>Genome sequencing of Besnoitia besnoiti strain Bb-Ger1.</title>
        <authorList>
            <person name="Schares G."/>
            <person name="Venepally P."/>
            <person name="Lorenzi H.A."/>
        </authorList>
    </citation>
    <scope>NUCLEOTIDE SEQUENCE [LARGE SCALE GENOMIC DNA]</scope>
    <source>
        <strain evidence="2 3">Bb-Ger1</strain>
    </source>
</reference>
<dbReference type="Proteomes" id="UP000224006">
    <property type="component" value="Chromosome VI"/>
</dbReference>
<dbReference type="InterPro" id="IPR052828">
    <property type="entry name" value="NELF-A_domain"/>
</dbReference>
<protein>
    <submittedName>
        <fullName evidence="2">S15 sporozoite-expressed protein</fullName>
    </submittedName>
</protein>
<dbReference type="PANTHER" id="PTHR13328">
    <property type="entry name" value="NEGATIVE ELONGATION FACTOR A NELF-A"/>
    <property type="match status" value="1"/>
</dbReference>
<dbReference type="PANTHER" id="PTHR13328:SF4">
    <property type="entry name" value="NEGATIVE ELONGATION FACTOR A"/>
    <property type="match status" value="1"/>
</dbReference>
<accession>A0A2A9MBP5</accession>
<comment type="caution">
    <text evidence="2">The sequence shown here is derived from an EMBL/GenBank/DDBJ whole genome shotgun (WGS) entry which is preliminary data.</text>
</comment>
<feature type="compositionally biased region" description="Low complexity" evidence="1">
    <location>
        <begin position="434"/>
        <end position="448"/>
    </location>
</feature>
<gene>
    <name evidence="2" type="ORF">BESB_066770</name>
</gene>
<dbReference type="VEuPathDB" id="ToxoDB:BESB_066770"/>
<organism evidence="2 3">
    <name type="scientific">Besnoitia besnoiti</name>
    <name type="common">Apicomplexan protozoan</name>
    <dbReference type="NCBI Taxonomy" id="94643"/>
    <lineage>
        <taxon>Eukaryota</taxon>
        <taxon>Sar</taxon>
        <taxon>Alveolata</taxon>
        <taxon>Apicomplexa</taxon>
        <taxon>Conoidasida</taxon>
        <taxon>Coccidia</taxon>
        <taxon>Eucoccidiorida</taxon>
        <taxon>Eimeriorina</taxon>
        <taxon>Sarcocystidae</taxon>
        <taxon>Besnoitia</taxon>
    </lineage>
</organism>
<keyword evidence="3" id="KW-1185">Reference proteome</keyword>
<sequence length="564" mass="58808">MATPFLPLDSTLSLEEPSDNVTAPAGVLVWNANQACDSQGWSSTSPDLALRPTAFSDKRLQFLNAVEGRSAPPEFVDVVAGQYDVRTWRKDDMILSIEGEKTVYLKVPTIATVVSWTSPERLPILTKSWRPVVFLLSPCNVAVRYTPDAVLYLTRSATDSTSWNVTPVSYSGGFCSVDPCSDRVIVYGSFAVPGAVDTIVLPPQPGSSKSDYFIQYHKWGFLIVPKQVDVQKGGLCGRGNSKIATVVHPPHMFISVDLVLPAKVSKTLQYEKDFAITAKKTSESDIVIYLILDGQLVAFDYSFDIRINKPEKPHAFLSAKIKTRFSEEEQAKIKKAKAEKKPYSPRISFVESDLQKVVVTEGSPLCQGHLLSEQVAAIYDANSGMYYSNPVGLKLTKLFKQLVTPKPNASAAKAASGAATSSLPAEKKPEEAAPAKIAASPPAAAEPKGPAPPAAPAAAAESPAAVAESPAAAAESPAAAAESPAAAAEAPAAAVEAPAAAAEAPAAAAEASAAAATEAPAATTEAPAAPTQAEGADASASAAPKADPAAEQKAAAEPAAENSA</sequence>
<evidence type="ECO:0000313" key="2">
    <source>
        <dbReference type="EMBL" id="PFH34644.1"/>
    </source>
</evidence>
<dbReference type="EMBL" id="NWUJ01000006">
    <property type="protein sequence ID" value="PFH34644.1"/>
    <property type="molecule type" value="Genomic_DNA"/>
</dbReference>
<name>A0A2A9MBP5_BESBE</name>
<dbReference type="GeneID" id="40311603"/>
<feature type="compositionally biased region" description="Low complexity" evidence="1">
    <location>
        <begin position="414"/>
        <end position="424"/>
    </location>
</feature>
<feature type="compositionally biased region" description="Low complexity" evidence="1">
    <location>
        <begin position="456"/>
        <end position="564"/>
    </location>
</feature>
<proteinExistence type="predicted"/>